<dbReference type="InterPro" id="IPR023198">
    <property type="entry name" value="PGP-like_dom2"/>
</dbReference>
<organism evidence="1 2">
    <name type="scientific">Zhihengliuella flava</name>
    <dbReference type="NCBI Taxonomy" id="1285193"/>
    <lineage>
        <taxon>Bacteria</taxon>
        <taxon>Bacillati</taxon>
        <taxon>Actinomycetota</taxon>
        <taxon>Actinomycetes</taxon>
        <taxon>Micrococcales</taxon>
        <taxon>Micrococcaceae</taxon>
        <taxon>Zhihengliuella</taxon>
    </lineage>
</organism>
<evidence type="ECO:0000313" key="2">
    <source>
        <dbReference type="Proteomes" id="UP000625033"/>
    </source>
</evidence>
<dbReference type="Proteomes" id="UP000625033">
    <property type="component" value="Unassembled WGS sequence"/>
</dbReference>
<protein>
    <submittedName>
        <fullName evidence="1">HAD superfamily hydrolase (TIGR01509 family)</fullName>
    </submittedName>
</protein>
<accession>A0A931GED6</accession>
<dbReference type="CDD" id="cd07505">
    <property type="entry name" value="HAD_BPGM-like"/>
    <property type="match status" value="1"/>
</dbReference>
<keyword evidence="2" id="KW-1185">Reference proteome</keyword>
<dbReference type="InterPro" id="IPR041492">
    <property type="entry name" value="HAD_2"/>
</dbReference>
<dbReference type="PANTHER" id="PTHR18901">
    <property type="entry name" value="2-DEOXYGLUCOSE-6-PHOSPHATE PHOSPHATASE 2"/>
    <property type="match status" value="1"/>
</dbReference>
<comment type="caution">
    <text evidence="1">The sequence shown here is derived from an EMBL/GenBank/DDBJ whole genome shotgun (WGS) entry which is preliminary data.</text>
</comment>
<proteinExistence type="predicted"/>
<reference evidence="1" key="1">
    <citation type="submission" date="2020-11" db="EMBL/GenBank/DDBJ databases">
        <title>Sequencing the genomes of 1000 actinobacteria strains.</title>
        <authorList>
            <person name="Klenk H.-P."/>
        </authorList>
    </citation>
    <scope>NUCLEOTIDE SEQUENCE</scope>
    <source>
        <strain evidence="1">DSM 26152</strain>
    </source>
</reference>
<name>A0A931GED6_9MICC</name>
<dbReference type="SFLD" id="SFLDS00003">
    <property type="entry name" value="Haloacid_Dehalogenase"/>
    <property type="match status" value="1"/>
</dbReference>
<gene>
    <name evidence="1" type="ORF">IW252_000169</name>
</gene>
<dbReference type="GO" id="GO:0016787">
    <property type="term" value="F:hydrolase activity"/>
    <property type="evidence" value="ECO:0007669"/>
    <property type="project" value="UniProtKB-KW"/>
</dbReference>
<dbReference type="InterPro" id="IPR023214">
    <property type="entry name" value="HAD_sf"/>
</dbReference>
<dbReference type="PANTHER" id="PTHR18901:SF38">
    <property type="entry name" value="PSEUDOURIDINE-5'-PHOSPHATASE"/>
    <property type="match status" value="1"/>
</dbReference>
<keyword evidence="1" id="KW-0378">Hydrolase</keyword>
<dbReference type="Pfam" id="PF13419">
    <property type="entry name" value="HAD_2"/>
    <property type="match status" value="1"/>
</dbReference>
<dbReference type="SUPFAM" id="SSF56784">
    <property type="entry name" value="HAD-like"/>
    <property type="match status" value="1"/>
</dbReference>
<dbReference type="AlphaFoldDB" id="A0A931GED6"/>
<evidence type="ECO:0000313" key="1">
    <source>
        <dbReference type="EMBL" id="MBG6083402.1"/>
    </source>
</evidence>
<dbReference type="RefSeq" id="WP_196834845.1">
    <property type="nucleotide sequence ID" value="NZ_JADOTZ010000001.1"/>
</dbReference>
<dbReference type="InterPro" id="IPR036412">
    <property type="entry name" value="HAD-like_sf"/>
</dbReference>
<dbReference type="Gene3D" id="1.10.150.240">
    <property type="entry name" value="Putative phosphatase, domain 2"/>
    <property type="match status" value="1"/>
</dbReference>
<dbReference type="Gene3D" id="3.40.50.1000">
    <property type="entry name" value="HAD superfamily/HAD-like"/>
    <property type="match status" value="1"/>
</dbReference>
<dbReference type="SFLD" id="SFLDG01129">
    <property type="entry name" value="C1.5:_HAD__Beta-PGM__Phosphata"/>
    <property type="match status" value="1"/>
</dbReference>
<sequence>MPSTHRAASRPDNVFIRDSGLQAVLWDMDGTIVDTEPYWIEAEEALAGEYGVEWTHEDALKMVGNALMDSAMIIRETIAAGGGPTLDPRSIIDRLSGSVMRRVRERMPWRPGAYELLEDLTASGVPCGLVTMSEGPLASLVAEALPAGTLRFKVTGDMVSRGKPDPEPYLQGLSRLAEWVPGLAPSRVIAIEDSIPGVASAAASGALTLAVPHFIELPEPDGWVQWDSLEGRTAKDLNELVLFGAGA</sequence>
<dbReference type="EMBL" id="JADOTZ010000001">
    <property type="protein sequence ID" value="MBG6083402.1"/>
    <property type="molecule type" value="Genomic_DNA"/>
</dbReference>